<feature type="domain" description="NarG-like" evidence="10">
    <location>
        <begin position="122"/>
        <end position="277"/>
    </location>
</feature>
<evidence type="ECO:0000256" key="3">
    <source>
        <dbReference type="ARBA" id="ARBA00022475"/>
    </source>
</evidence>
<comment type="subcellular location">
    <subcellularLocation>
        <location evidence="1">Cell membrane</location>
        <topology evidence="1">Multi-pass membrane protein</topology>
    </subcellularLocation>
</comment>
<dbReference type="Pfam" id="PF02665">
    <property type="entry name" value="Nitrate_red_gam"/>
    <property type="match status" value="1"/>
</dbReference>
<dbReference type="PANTHER" id="PTHR30598:SF3">
    <property type="entry name" value="RESPIRATORY NITRATE REDUCTASE 1 GAMMA CHAIN"/>
    <property type="match status" value="1"/>
</dbReference>
<dbReference type="RefSeq" id="WP_084666156.1">
    <property type="nucleotide sequence ID" value="NZ_LT838272.1"/>
</dbReference>
<accession>A0A1W1VZJ6</accession>
<dbReference type="PANTHER" id="PTHR30598">
    <property type="entry name" value="NITRATE REDUCTASE PRIVATE CHAPERONE, REDOX ENZYME MATURATION PROTEIN REMP FAMILY"/>
    <property type="match status" value="1"/>
</dbReference>
<dbReference type="GO" id="GO:0005886">
    <property type="term" value="C:plasma membrane"/>
    <property type="evidence" value="ECO:0007669"/>
    <property type="project" value="UniProtKB-SubCell"/>
</dbReference>
<keyword evidence="4 9" id="KW-0812">Transmembrane</keyword>
<dbReference type="InterPro" id="IPR047660">
    <property type="entry name" value="DsrM"/>
</dbReference>
<name>A0A1W1VZJ6_9FIRM</name>
<dbReference type="GO" id="GO:0008940">
    <property type="term" value="F:nitrate reductase activity"/>
    <property type="evidence" value="ECO:0007669"/>
    <property type="project" value="TreeGrafter"/>
</dbReference>
<protein>
    <submittedName>
        <fullName evidence="11">Putative sulfite reductase-associated electron transfer protein DsrM</fullName>
    </submittedName>
</protein>
<evidence type="ECO:0000256" key="9">
    <source>
        <dbReference type="SAM" id="Phobius"/>
    </source>
</evidence>
<gene>
    <name evidence="11" type="ORF">SAMN00808754_2538</name>
</gene>
<evidence type="ECO:0000256" key="1">
    <source>
        <dbReference type="ARBA" id="ARBA00004651"/>
    </source>
</evidence>
<keyword evidence="5" id="KW-0249">Electron transport</keyword>
<sequence>MDIVFSLGIVLALILVAVIGVEVLKLKFFFGVVVPYVALATFLGGMVYRILQWGSSPVPFRIPTTGGQQKSLPWIKPSFLDNPSTALGAAARVASEVFLFRSLFRNTKAELREGPRLTYHWEKWLWLGGLLFHWSFFIILFRHLRFFTDPVPGWVSFLEGIDGFFRISLRAVYITDILFLAAVTYLLLRRLIIPHVRYISLPADYTPLFLILGIGLSGVLMRYFLGVDVTAVKELALGLVTFHPRVPEGIGVLFYIHFFLVCALAAYFPFSKLVHMAGIFLTPTRNLPNNSRAVRHINPWNYPVKVHTYEEYEEEFREKMKMAGIPVEKEAS</sequence>
<dbReference type="GO" id="GO:0019645">
    <property type="term" value="P:anaerobic electron transport chain"/>
    <property type="evidence" value="ECO:0007669"/>
    <property type="project" value="TreeGrafter"/>
</dbReference>
<dbReference type="AlphaFoldDB" id="A0A1W1VZJ6"/>
<dbReference type="InterPro" id="IPR036197">
    <property type="entry name" value="NarG-like_sf"/>
</dbReference>
<dbReference type="Gene3D" id="1.20.950.20">
    <property type="entry name" value="Transmembrane di-heme cytochromes, Chain C"/>
    <property type="match status" value="1"/>
</dbReference>
<feature type="transmembrane region" description="Helical" evidence="9">
    <location>
        <begin position="208"/>
        <end position="225"/>
    </location>
</feature>
<feature type="transmembrane region" description="Helical" evidence="9">
    <location>
        <begin position="124"/>
        <end position="144"/>
    </location>
</feature>
<feature type="transmembrane region" description="Helical" evidence="9">
    <location>
        <begin position="252"/>
        <end position="270"/>
    </location>
</feature>
<evidence type="ECO:0000256" key="8">
    <source>
        <dbReference type="ARBA" id="ARBA00023136"/>
    </source>
</evidence>
<keyword evidence="3" id="KW-1003">Cell membrane</keyword>
<evidence type="ECO:0000256" key="7">
    <source>
        <dbReference type="ARBA" id="ARBA00023002"/>
    </source>
</evidence>
<dbReference type="STRING" id="698762.SAMN00808754_2538"/>
<dbReference type="EMBL" id="LT838272">
    <property type="protein sequence ID" value="SMB98768.1"/>
    <property type="molecule type" value="Genomic_DNA"/>
</dbReference>
<keyword evidence="7" id="KW-0560">Oxidoreductase</keyword>
<evidence type="ECO:0000259" key="10">
    <source>
        <dbReference type="Pfam" id="PF02665"/>
    </source>
</evidence>
<evidence type="ECO:0000313" key="12">
    <source>
        <dbReference type="Proteomes" id="UP000192569"/>
    </source>
</evidence>
<evidence type="ECO:0000256" key="5">
    <source>
        <dbReference type="ARBA" id="ARBA00022982"/>
    </source>
</evidence>
<dbReference type="GO" id="GO:0009055">
    <property type="term" value="F:electron transfer activity"/>
    <property type="evidence" value="ECO:0007669"/>
    <property type="project" value="TreeGrafter"/>
</dbReference>
<dbReference type="InterPro" id="IPR023234">
    <property type="entry name" value="NarG-like_domain"/>
</dbReference>
<feature type="transmembrane region" description="Helical" evidence="9">
    <location>
        <begin position="164"/>
        <end position="188"/>
    </location>
</feature>
<organism evidence="11 12">
    <name type="scientific">Thermanaeromonas toyohensis ToBE</name>
    <dbReference type="NCBI Taxonomy" id="698762"/>
    <lineage>
        <taxon>Bacteria</taxon>
        <taxon>Bacillati</taxon>
        <taxon>Bacillota</taxon>
        <taxon>Clostridia</taxon>
        <taxon>Neomoorellales</taxon>
        <taxon>Neomoorellaceae</taxon>
        <taxon>Thermanaeromonas</taxon>
    </lineage>
</organism>
<dbReference type="NCBIfam" id="NF038037">
    <property type="entry name" value="cytob_DsrM"/>
    <property type="match status" value="1"/>
</dbReference>
<dbReference type="InterPro" id="IPR051936">
    <property type="entry name" value="Heme-iron_electron_transfer"/>
</dbReference>
<evidence type="ECO:0000256" key="6">
    <source>
        <dbReference type="ARBA" id="ARBA00022989"/>
    </source>
</evidence>
<evidence type="ECO:0000256" key="2">
    <source>
        <dbReference type="ARBA" id="ARBA00022448"/>
    </source>
</evidence>
<dbReference type="OrthoDB" id="9769404at2"/>
<dbReference type="GO" id="GO:0020037">
    <property type="term" value="F:heme binding"/>
    <property type="evidence" value="ECO:0007669"/>
    <property type="project" value="TreeGrafter"/>
</dbReference>
<proteinExistence type="predicted"/>
<dbReference type="Proteomes" id="UP000192569">
    <property type="component" value="Chromosome I"/>
</dbReference>
<reference evidence="11 12" key="1">
    <citation type="submission" date="2017-04" db="EMBL/GenBank/DDBJ databases">
        <authorList>
            <person name="Afonso C.L."/>
            <person name="Miller P.J."/>
            <person name="Scott M.A."/>
            <person name="Spackman E."/>
            <person name="Goraichik I."/>
            <person name="Dimitrov K.M."/>
            <person name="Suarez D.L."/>
            <person name="Swayne D.E."/>
        </authorList>
    </citation>
    <scope>NUCLEOTIDE SEQUENCE [LARGE SCALE GENOMIC DNA]</scope>
    <source>
        <strain evidence="11 12">ToBE</strain>
    </source>
</reference>
<feature type="transmembrane region" description="Helical" evidence="9">
    <location>
        <begin position="30"/>
        <end position="51"/>
    </location>
</feature>
<keyword evidence="8 9" id="KW-0472">Membrane</keyword>
<keyword evidence="12" id="KW-1185">Reference proteome</keyword>
<evidence type="ECO:0000256" key="4">
    <source>
        <dbReference type="ARBA" id="ARBA00022692"/>
    </source>
</evidence>
<dbReference type="SUPFAM" id="SSF103501">
    <property type="entry name" value="Respiratory nitrate reductase 1 gamma chain"/>
    <property type="match status" value="1"/>
</dbReference>
<keyword evidence="2" id="KW-0813">Transport</keyword>
<evidence type="ECO:0000313" key="11">
    <source>
        <dbReference type="EMBL" id="SMB98768.1"/>
    </source>
</evidence>
<keyword evidence="6 9" id="KW-1133">Transmembrane helix</keyword>